<protein>
    <submittedName>
        <fullName evidence="2">Uncharacterized protein</fullName>
    </submittedName>
</protein>
<feature type="compositionally biased region" description="Pro residues" evidence="1">
    <location>
        <begin position="28"/>
        <end position="38"/>
    </location>
</feature>
<dbReference type="Proteomes" id="UP000324222">
    <property type="component" value="Unassembled WGS sequence"/>
</dbReference>
<dbReference type="AlphaFoldDB" id="A0A5B7J114"/>
<dbReference type="EMBL" id="VSRR010077883">
    <property type="protein sequence ID" value="MPC88465.1"/>
    <property type="molecule type" value="Genomic_DNA"/>
</dbReference>
<gene>
    <name evidence="2" type="ORF">E2C01_083370</name>
</gene>
<evidence type="ECO:0000313" key="2">
    <source>
        <dbReference type="EMBL" id="MPC88465.1"/>
    </source>
</evidence>
<evidence type="ECO:0000256" key="1">
    <source>
        <dbReference type="SAM" id="MobiDB-lite"/>
    </source>
</evidence>
<proteinExistence type="predicted"/>
<accession>A0A5B7J114</accession>
<name>A0A5B7J114_PORTR</name>
<comment type="caution">
    <text evidence="2">The sequence shown here is derived from an EMBL/GenBank/DDBJ whole genome shotgun (WGS) entry which is preliminary data.</text>
</comment>
<organism evidence="2 3">
    <name type="scientific">Portunus trituberculatus</name>
    <name type="common">Swimming crab</name>
    <name type="synonym">Neptunus trituberculatus</name>
    <dbReference type="NCBI Taxonomy" id="210409"/>
    <lineage>
        <taxon>Eukaryota</taxon>
        <taxon>Metazoa</taxon>
        <taxon>Ecdysozoa</taxon>
        <taxon>Arthropoda</taxon>
        <taxon>Crustacea</taxon>
        <taxon>Multicrustacea</taxon>
        <taxon>Malacostraca</taxon>
        <taxon>Eumalacostraca</taxon>
        <taxon>Eucarida</taxon>
        <taxon>Decapoda</taxon>
        <taxon>Pleocyemata</taxon>
        <taxon>Brachyura</taxon>
        <taxon>Eubrachyura</taxon>
        <taxon>Portunoidea</taxon>
        <taxon>Portunidae</taxon>
        <taxon>Portuninae</taxon>
        <taxon>Portunus</taxon>
    </lineage>
</organism>
<evidence type="ECO:0000313" key="3">
    <source>
        <dbReference type="Proteomes" id="UP000324222"/>
    </source>
</evidence>
<sequence length="104" mass="11576">MTRELKWSERGGLSLLSPRLPTSQAPQHHPPPPPPLPPAGHGKEQATERIIEHSTTTTTTNNNNNTTTTTTTTTIINIASKPDKLKDIIRNKAPHQREAMWTRN</sequence>
<reference evidence="2 3" key="1">
    <citation type="submission" date="2019-05" db="EMBL/GenBank/DDBJ databases">
        <title>Another draft genome of Portunus trituberculatus and its Hox gene families provides insights of decapod evolution.</title>
        <authorList>
            <person name="Jeong J.-H."/>
            <person name="Song I."/>
            <person name="Kim S."/>
            <person name="Choi T."/>
            <person name="Kim D."/>
            <person name="Ryu S."/>
            <person name="Kim W."/>
        </authorList>
    </citation>
    <scope>NUCLEOTIDE SEQUENCE [LARGE SCALE GENOMIC DNA]</scope>
    <source>
        <tissue evidence="2">Muscle</tissue>
    </source>
</reference>
<feature type="region of interest" description="Disordered" evidence="1">
    <location>
        <begin position="1"/>
        <end position="49"/>
    </location>
</feature>
<keyword evidence="3" id="KW-1185">Reference proteome</keyword>